<keyword evidence="2" id="KW-0472">Membrane</keyword>
<dbReference type="GO" id="GO:0002028">
    <property type="term" value="P:regulation of sodium ion transport"/>
    <property type="evidence" value="ECO:0007669"/>
    <property type="project" value="TreeGrafter"/>
</dbReference>
<comment type="caution">
    <text evidence="3">The sequence shown here is derived from an EMBL/GenBank/DDBJ whole genome shotgun (WGS) entry which is preliminary data.</text>
</comment>
<evidence type="ECO:0000256" key="1">
    <source>
        <dbReference type="SAM" id="MobiDB-lite"/>
    </source>
</evidence>
<dbReference type="Proteomes" id="UP000494165">
    <property type="component" value="Unassembled WGS sequence"/>
</dbReference>
<evidence type="ECO:0000313" key="3">
    <source>
        <dbReference type="EMBL" id="CAB3363335.1"/>
    </source>
</evidence>
<keyword evidence="2" id="KW-1133">Transmembrane helix</keyword>
<dbReference type="InterPro" id="IPR031578">
    <property type="entry name" value="TipE"/>
</dbReference>
<feature type="transmembrane region" description="Helical" evidence="2">
    <location>
        <begin position="25"/>
        <end position="48"/>
    </location>
</feature>
<feature type="region of interest" description="Disordered" evidence="1">
    <location>
        <begin position="295"/>
        <end position="325"/>
    </location>
</feature>
<dbReference type="AlphaFoldDB" id="A0A8S1C5I7"/>
<sequence>MAGKGNILHDSQEPEERPVGWKADLLAKVLAAVSAVSFSVFVLALMAVTDPLTASVLGRFRASTCVLVQSDVHRGATLCRGWSSCKNLCADPPVLYNCFHLVVRVFPQNDTLMAVTEQPNRTLDLIDVETLDPDISPQMSARLQLFPPSLEIFGYKIYGADNTSAQEEEQEEGFPVRFFVNAAGCGYGLNCSSFQQRFASVGSSFPCLYSRLLNRTMPMDERVSEDDVWVASMVAPAVPAVVSMASLAYLCIRGHCDLPRLVPRNVLIRMIKRRRTRIRKQIRLMQKRGSIRSNFSLKSSAAPDTPQSLEWKKRPPPSLAVHLTDDKPPEQDLVVQVV</sequence>
<reference evidence="3 4" key="1">
    <citation type="submission" date="2020-04" db="EMBL/GenBank/DDBJ databases">
        <authorList>
            <person name="Alioto T."/>
            <person name="Alioto T."/>
            <person name="Gomez Garrido J."/>
        </authorList>
    </citation>
    <scope>NUCLEOTIDE SEQUENCE [LARGE SCALE GENOMIC DNA]</scope>
</reference>
<accession>A0A8S1C5I7</accession>
<dbReference type="EMBL" id="CADEPI010000012">
    <property type="protein sequence ID" value="CAB3363335.1"/>
    <property type="molecule type" value="Genomic_DNA"/>
</dbReference>
<name>A0A8S1C5I7_9INSE</name>
<keyword evidence="2" id="KW-0812">Transmembrane</keyword>
<keyword evidence="4" id="KW-1185">Reference proteome</keyword>
<proteinExistence type="predicted"/>
<dbReference type="GO" id="GO:0005886">
    <property type="term" value="C:plasma membrane"/>
    <property type="evidence" value="ECO:0007669"/>
    <property type="project" value="TreeGrafter"/>
</dbReference>
<evidence type="ECO:0000256" key="2">
    <source>
        <dbReference type="SAM" id="Phobius"/>
    </source>
</evidence>
<organism evidence="3 4">
    <name type="scientific">Cloeon dipterum</name>
    <dbReference type="NCBI Taxonomy" id="197152"/>
    <lineage>
        <taxon>Eukaryota</taxon>
        <taxon>Metazoa</taxon>
        <taxon>Ecdysozoa</taxon>
        <taxon>Arthropoda</taxon>
        <taxon>Hexapoda</taxon>
        <taxon>Insecta</taxon>
        <taxon>Pterygota</taxon>
        <taxon>Palaeoptera</taxon>
        <taxon>Ephemeroptera</taxon>
        <taxon>Pisciforma</taxon>
        <taxon>Baetidae</taxon>
        <taxon>Cloeon</taxon>
    </lineage>
</organism>
<protein>
    <submittedName>
        <fullName evidence="3">Uncharacterized protein</fullName>
    </submittedName>
</protein>
<dbReference type="PANTHER" id="PTHR12335:SF6">
    <property type="entry name" value="PROTEIN TIPE"/>
    <property type="match status" value="1"/>
</dbReference>
<dbReference type="PANTHER" id="PTHR12335">
    <property type="entry name" value="TIPE PROTEIN TEMPERATURE-INDUCED PARALYTIC E"/>
    <property type="match status" value="1"/>
</dbReference>
<gene>
    <name evidence="3" type="ORF">CLODIP_2_CD02229</name>
</gene>
<evidence type="ECO:0000313" key="4">
    <source>
        <dbReference type="Proteomes" id="UP000494165"/>
    </source>
</evidence>
<dbReference type="GO" id="GO:0017080">
    <property type="term" value="F:sodium channel regulator activity"/>
    <property type="evidence" value="ECO:0007669"/>
    <property type="project" value="TreeGrafter"/>
</dbReference>